<keyword evidence="1" id="KW-0805">Transcription regulation</keyword>
<comment type="caution">
    <text evidence="5">The sequence shown here is derived from an EMBL/GenBank/DDBJ whole genome shotgun (WGS) entry which is preliminary data.</text>
</comment>
<dbReference type="InterPro" id="IPR019887">
    <property type="entry name" value="Tscrpt_reg_AsnC/Lrp_C"/>
</dbReference>
<dbReference type="Gene3D" id="3.30.70.920">
    <property type="match status" value="1"/>
</dbReference>
<dbReference type="Pfam" id="PF01037">
    <property type="entry name" value="AsnC_trans_reg"/>
    <property type="match status" value="1"/>
</dbReference>
<dbReference type="PRINTS" id="PR00033">
    <property type="entry name" value="HTHASNC"/>
</dbReference>
<accession>A0ABW2KGB4</accession>
<evidence type="ECO:0000256" key="2">
    <source>
        <dbReference type="ARBA" id="ARBA00023125"/>
    </source>
</evidence>
<keyword evidence="2" id="KW-0238">DNA-binding</keyword>
<evidence type="ECO:0000313" key="6">
    <source>
        <dbReference type="Proteomes" id="UP001596540"/>
    </source>
</evidence>
<dbReference type="SUPFAM" id="SSF54909">
    <property type="entry name" value="Dimeric alpha+beta barrel"/>
    <property type="match status" value="2"/>
</dbReference>
<evidence type="ECO:0000259" key="4">
    <source>
        <dbReference type="PROSITE" id="PS50956"/>
    </source>
</evidence>
<protein>
    <submittedName>
        <fullName evidence="5">Lrp/AsnC family transcriptional regulator</fullName>
    </submittedName>
</protein>
<dbReference type="PROSITE" id="PS50956">
    <property type="entry name" value="HTH_ASNC_2"/>
    <property type="match status" value="2"/>
</dbReference>
<dbReference type="InterPro" id="IPR036388">
    <property type="entry name" value="WH-like_DNA-bd_sf"/>
</dbReference>
<gene>
    <name evidence="5" type="ORF">ACFQRF_14870</name>
</gene>
<keyword evidence="6" id="KW-1185">Reference proteome</keyword>
<dbReference type="InterPro" id="IPR036390">
    <property type="entry name" value="WH_DNA-bd_sf"/>
</dbReference>
<dbReference type="InterPro" id="IPR019888">
    <property type="entry name" value="Tscrpt_reg_AsnC-like"/>
</dbReference>
<sequence length="302" mass="32081">MRGLDLDATDAAIVRELQKDGRLAFETLAGRVGLSRAATRLRVRRLLETDAIRVVGVAHPAARDIGALAHLAIDVTGRSTPVAAAIAALPRVTTVSLVAGRFPLVAEVCAADPSTLAQSIAEVRTVPGVRDVSAVFYTDVVKDPYAGPPHPPRIELDGIDARLLELLEHDGRTSFADMAAAVGLSPGAVRGRVLRLMEAAVVRVTALVHPLALGLGRLGGFALRLERGGGDALAEIASWRRISHLTRGLGRADGIGTVTAESLPDLHSTFERLRAVSGVRVTETWVHTDLVKERYEIPVVAR</sequence>
<dbReference type="PANTHER" id="PTHR30154">
    <property type="entry name" value="LEUCINE-RESPONSIVE REGULATORY PROTEIN"/>
    <property type="match status" value="1"/>
</dbReference>
<keyword evidence="3" id="KW-0804">Transcription</keyword>
<evidence type="ECO:0000256" key="3">
    <source>
        <dbReference type="ARBA" id="ARBA00023163"/>
    </source>
</evidence>
<dbReference type="PANTHER" id="PTHR30154:SF34">
    <property type="entry name" value="TRANSCRIPTIONAL REGULATOR AZLB"/>
    <property type="match status" value="1"/>
</dbReference>
<organism evidence="5 6">
    <name type="scientific">Marinactinospora rubrisoli</name>
    <dbReference type="NCBI Taxonomy" id="2715399"/>
    <lineage>
        <taxon>Bacteria</taxon>
        <taxon>Bacillati</taxon>
        <taxon>Actinomycetota</taxon>
        <taxon>Actinomycetes</taxon>
        <taxon>Streptosporangiales</taxon>
        <taxon>Nocardiopsidaceae</taxon>
        <taxon>Marinactinospora</taxon>
    </lineage>
</organism>
<evidence type="ECO:0000313" key="5">
    <source>
        <dbReference type="EMBL" id="MFC7329024.1"/>
    </source>
</evidence>
<reference evidence="6" key="1">
    <citation type="journal article" date="2019" name="Int. J. Syst. Evol. Microbiol.">
        <title>The Global Catalogue of Microorganisms (GCM) 10K type strain sequencing project: providing services to taxonomists for standard genome sequencing and annotation.</title>
        <authorList>
            <consortium name="The Broad Institute Genomics Platform"/>
            <consortium name="The Broad Institute Genome Sequencing Center for Infectious Disease"/>
            <person name="Wu L."/>
            <person name="Ma J."/>
        </authorList>
    </citation>
    <scope>NUCLEOTIDE SEQUENCE [LARGE SCALE GENOMIC DNA]</scope>
    <source>
        <strain evidence="6">CGMCC 4.7382</strain>
    </source>
</reference>
<dbReference type="Pfam" id="PF13404">
    <property type="entry name" value="HTH_AsnC-type"/>
    <property type="match status" value="2"/>
</dbReference>
<dbReference type="SUPFAM" id="SSF46785">
    <property type="entry name" value="Winged helix' DNA-binding domain"/>
    <property type="match status" value="2"/>
</dbReference>
<feature type="domain" description="HTH asnC-type" evidence="4">
    <location>
        <begin position="156"/>
        <end position="216"/>
    </location>
</feature>
<dbReference type="InterPro" id="IPR000485">
    <property type="entry name" value="AsnC-type_HTH_dom"/>
</dbReference>
<name>A0ABW2KGB4_9ACTN</name>
<dbReference type="Gene3D" id="1.10.10.10">
    <property type="entry name" value="Winged helix-like DNA-binding domain superfamily/Winged helix DNA-binding domain"/>
    <property type="match status" value="2"/>
</dbReference>
<dbReference type="EMBL" id="JBHTBH010000006">
    <property type="protein sequence ID" value="MFC7329024.1"/>
    <property type="molecule type" value="Genomic_DNA"/>
</dbReference>
<proteinExistence type="predicted"/>
<dbReference type="InterPro" id="IPR011008">
    <property type="entry name" value="Dimeric_a/b-barrel"/>
</dbReference>
<dbReference type="SMART" id="SM00344">
    <property type="entry name" value="HTH_ASNC"/>
    <property type="match status" value="2"/>
</dbReference>
<evidence type="ECO:0000256" key="1">
    <source>
        <dbReference type="ARBA" id="ARBA00023015"/>
    </source>
</evidence>
<dbReference type="RefSeq" id="WP_379871669.1">
    <property type="nucleotide sequence ID" value="NZ_JBHTBH010000006.1"/>
</dbReference>
<feature type="domain" description="HTH asnC-type" evidence="4">
    <location>
        <begin position="6"/>
        <end position="66"/>
    </location>
</feature>
<dbReference type="Proteomes" id="UP001596540">
    <property type="component" value="Unassembled WGS sequence"/>
</dbReference>